<accession>A0A7U2EVL8</accession>
<dbReference type="Proteomes" id="UP000663193">
    <property type="component" value="Chromosome 4"/>
</dbReference>
<sequence length="70" mass="7809">MKVKNVPDVSLFAAVSYLRVFPSFSLDVLETSFASVSPFRICVISYRFSALKSAQPLLLSLCVQVRHILC</sequence>
<proteinExistence type="predicted"/>
<protein>
    <submittedName>
        <fullName evidence="1">Uncharacterized protein</fullName>
    </submittedName>
</protein>
<evidence type="ECO:0000313" key="2">
    <source>
        <dbReference type="Proteomes" id="UP000663193"/>
    </source>
</evidence>
<organism evidence="1 2">
    <name type="scientific">Phaeosphaeria nodorum (strain SN15 / ATCC MYA-4574 / FGSC 10173)</name>
    <name type="common">Glume blotch fungus</name>
    <name type="synonym">Parastagonospora nodorum</name>
    <dbReference type="NCBI Taxonomy" id="321614"/>
    <lineage>
        <taxon>Eukaryota</taxon>
        <taxon>Fungi</taxon>
        <taxon>Dikarya</taxon>
        <taxon>Ascomycota</taxon>
        <taxon>Pezizomycotina</taxon>
        <taxon>Dothideomycetes</taxon>
        <taxon>Pleosporomycetidae</taxon>
        <taxon>Pleosporales</taxon>
        <taxon>Pleosporineae</taxon>
        <taxon>Phaeosphaeriaceae</taxon>
        <taxon>Parastagonospora</taxon>
    </lineage>
</organism>
<name>A0A7U2EVL8_PHANO</name>
<dbReference type="AlphaFoldDB" id="A0A7U2EVL8"/>
<keyword evidence="2" id="KW-1185">Reference proteome</keyword>
<dbReference type="EMBL" id="CP069026">
    <property type="protein sequence ID" value="QRC93956.1"/>
    <property type="molecule type" value="Genomic_DNA"/>
</dbReference>
<evidence type="ECO:0000313" key="1">
    <source>
        <dbReference type="EMBL" id="QRC93956.1"/>
    </source>
</evidence>
<reference evidence="2" key="1">
    <citation type="journal article" date="2021" name="BMC Genomics">
        <title>Chromosome-level genome assembly and manually-curated proteome of model necrotroph Parastagonospora nodorum Sn15 reveals a genome-wide trove of candidate effector homologs, and redundancy of virulence-related functions within an accessory chromosome.</title>
        <authorList>
            <person name="Bertazzoni S."/>
            <person name="Jones D.A.B."/>
            <person name="Phan H.T."/>
            <person name="Tan K.-C."/>
            <person name="Hane J.K."/>
        </authorList>
    </citation>
    <scope>NUCLEOTIDE SEQUENCE [LARGE SCALE GENOMIC DNA]</scope>
    <source>
        <strain evidence="2">SN15 / ATCC MYA-4574 / FGSC 10173)</strain>
    </source>
</reference>
<dbReference type="VEuPathDB" id="FungiDB:JI435_404830"/>
<gene>
    <name evidence="1" type="ORF">JI435_404830</name>
</gene>